<protein>
    <submittedName>
        <fullName evidence="4">Serine carboxypeptidase 3</fullName>
        <ecNumber evidence="4">2.3.1.179</ecNumber>
    </submittedName>
</protein>
<keyword evidence="4" id="KW-0121">Carboxypeptidase</keyword>
<name>A0ABR3GIP6_9PEZI</name>
<gene>
    <name evidence="4" type="primary">cbp3</name>
    <name evidence="4" type="ORF">Q9L58_005266</name>
</gene>
<evidence type="ECO:0000256" key="1">
    <source>
        <dbReference type="ARBA" id="ARBA00006658"/>
    </source>
</evidence>
<sequence>MSHYSGAHPNNPATDQGKSISVRGWSVTTHKLPILKSGEIDTMTKKLGIAPPEMIFGNNSVDVKHESGWGIHFSALDALSLVDKTGESMLRVSYSESWQKMRERIHENIKEVVKPFDWTYTTSYKGTISSTQEFTPTASRFTRTDDLIPFDRLKQPEPILLFDEVVLYEDELADNGISILTVKIRVMPERLFILCRFFLRLDGVLFRVRDTRVYVDFSSGEVIREYQAREETYNHVRSGMYGRALEEIPSLMRDAQYVSELTPVVETEREKKTIRAFTKLTTVPPRPSIASRSFHASLLRPTQTPTPNPASEDPPPKPSGVIERLADKLREIMPNTADQYAAYAISQELYNECVGQAAYVEGVELSESAKFWYEVCKRDPTFSAWAQVTVLHMWMLIVRIRAFEPERVQSWQQHFIDHFFYDSEEKMINTFKLTSGQQRKKYLKALYEQYRGTTASFDEGLCKGDAVLAAAVWRNLFDSNPDVDIQLLAIITSYIRRVLSGLNKVSDETIYNGRIRFGNPLDEKPGVLRASRFLEELTAQEKNSKETNEGVGEILV</sequence>
<dbReference type="InterPro" id="IPR021150">
    <property type="entry name" value="Ubiq_cyt_c_chap"/>
</dbReference>
<keyword evidence="5" id="KW-1185">Reference proteome</keyword>
<dbReference type="PANTHER" id="PTHR21021:SF16">
    <property type="entry name" value="TIP41-LIKE PROTEIN"/>
    <property type="match status" value="1"/>
</dbReference>
<dbReference type="Pfam" id="PF04176">
    <property type="entry name" value="TIP41"/>
    <property type="match status" value="1"/>
</dbReference>
<accession>A0ABR3GIP6</accession>
<dbReference type="GO" id="GO:0004315">
    <property type="term" value="F:3-oxoacyl-[acyl-carrier-protein] synthase activity"/>
    <property type="evidence" value="ECO:0007669"/>
    <property type="project" value="UniProtKB-EC"/>
</dbReference>
<evidence type="ECO:0000313" key="4">
    <source>
        <dbReference type="EMBL" id="KAL0635733.1"/>
    </source>
</evidence>
<keyword evidence="4" id="KW-0808">Transferase</keyword>
<dbReference type="InterPro" id="IPR007303">
    <property type="entry name" value="TIP41-like"/>
</dbReference>
<dbReference type="PANTHER" id="PTHR21021">
    <property type="entry name" value="GAF/PUTATIVE CYTOSKELETAL PROTEIN"/>
    <property type="match status" value="1"/>
</dbReference>
<feature type="region of interest" description="Disordered" evidence="2">
    <location>
        <begin position="299"/>
        <end position="319"/>
    </location>
</feature>
<keyword evidence="4" id="KW-0645">Protease</keyword>
<comment type="caution">
    <text evidence="4">The sequence shown here is derived from an EMBL/GenBank/DDBJ whole genome shotgun (WGS) entry which is preliminary data.</text>
</comment>
<evidence type="ECO:0000256" key="2">
    <source>
        <dbReference type="SAM" id="MobiDB-lite"/>
    </source>
</evidence>
<dbReference type="GO" id="GO:0004180">
    <property type="term" value="F:carboxypeptidase activity"/>
    <property type="evidence" value="ECO:0007669"/>
    <property type="project" value="UniProtKB-KW"/>
</dbReference>
<proteinExistence type="inferred from homology"/>
<feature type="region of interest" description="Disordered" evidence="2">
    <location>
        <begin position="1"/>
        <end position="20"/>
    </location>
</feature>
<evidence type="ECO:0000313" key="5">
    <source>
        <dbReference type="Proteomes" id="UP001447188"/>
    </source>
</evidence>
<dbReference type="EMBL" id="JBBBZM010000063">
    <property type="protein sequence ID" value="KAL0635733.1"/>
    <property type="molecule type" value="Genomic_DNA"/>
</dbReference>
<dbReference type="Pfam" id="PF03981">
    <property type="entry name" value="Ubiq_cyt_C_chap"/>
    <property type="match status" value="1"/>
</dbReference>
<dbReference type="Proteomes" id="UP001447188">
    <property type="component" value="Unassembled WGS sequence"/>
</dbReference>
<comment type="similarity">
    <text evidence="1">Belongs to the TIP41 family.</text>
</comment>
<reference evidence="4 5" key="1">
    <citation type="submission" date="2024-02" db="EMBL/GenBank/DDBJ databases">
        <title>Discinaceae phylogenomics.</title>
        <authorList>
            <person name="Dirks A.C."/>
            <person name="James T.Y."/>
        </authorList>
    </citation>
    <scope>NUCLEOTIDE SEQUENCE [LARGE SCALE GENOMIC DNA]</scope>
    <source>
        <strain evidence="4 5">ACD0624</strain>
    </source>
</reference>
<dbReference type="InterPro" id="IPR051330">
    <property type="entry name" value="Phosphatase_reg/MetRdx"/>
</dbReference>
<keyword evidence="4" id="KW-0378">Hydrolase</keyword>
<organism evidence="4 5">
    <name type="scientific">Discina gigas</name>
    <dbReference type="NCBI Taxonomy" id="1032678"/>
    <lineage>
        <taxon>Eukaryota</taxon>
        <taxon>Fungi</taxon>
        <taxon>Dikarya</taxon>
        <taxon>Ascomycota</taxon>
        <taxon>Pezizomycotina</taxon>
        <taxon>Pezizomycetes</taxon>
        <taxon>Pezizales</taxon>
        <taxon>Discinaceae</taxon>
        <taxon>Discina</taxon>
    </lineage>
</organism>
<dbReference type="EC" id="2.3.1.179" evidence="4"/>
<evidence type="ECO:0000259" key="3">
    <source>
        <dbReference type="Pfam" id="PF03981"/>
    </source>
</evidence>
<feature type="compositionally biased region" description="Pro residues" evidence="2">
    <location>
        <begin position="304"/>
        <end position="318"/>
    </location>
</feature>
<keyword evidence="4" id="KW-0012">Acyltransferase</keyword>
<feature type="domain" description="Ubiquinol-cytochrome c chaperone" evidence="3">
    <location>
        <begin position="376"/>
        <end position="517"/>
    </location>
</feature>